<feature type="domain" description="Exonuclease" evidence="1">
    <location>
        <begin position="2"/>
        <end position="167"/>
    </location>
</feature>
<proteinExistence type="predicted"/>
<dbReference type="GO" id="GO:0005829">
    <property type="term" value="C:cytosol"/>
    <property type="evidence" value="ECO:0007669"/>
    <property type="project" value="TreeGrafter"/>
</dbReference>
<sequence length="241" mass="26954">MRIIFFDTETTGNTENDRLCQLGVKDRGVAAPVVNELYKPPLPITFEAMAVHHITEKMVADKPAFAESPGYGAIKEFFESEDTICVAHNIAFDAAVLQREGIVPRNMLCTLKVARALDEAGIFSNYKLQYLRYRLGIEIDDATAHDAWGDVLVLEQLFERLFAKYLANAGGDEATALAAMQEITRLPSLLKTITFGKHAGKKVTDVAKEDASYLKWLLNEKQKAPQGEEDWIYTLEQALRV</sequence>
<dbReference type="CDD" id="cd06127">
    <property type="entry name" value="DEDDh"/>
    <property type="match status" value="1"/>
</dbReference>
<dbReference type="PANTHER" id="PTHR30231:SF41">
    <property type="entry name" value="DNA POLYMERASE III SUBUNIT EPSILON"/>
    <property type="match status" value="1"/>
</dbReference>
<dbReference type="Proteomes" id="UP000178794">
    <property type="component" value="Unassembled WGS sequence"/>
</dbReference>
<dbReference type="Pfam" id="PF00929">
    <property type="entry name" value="RNase_T"/>
    <property type="match status" value="1"/>
</dbReference>
<dbReference type="SMART" id="SM00479">
    <property type="entry name" value="EXOIII"/>
    <property type="match status" value="1"/>
</dbReference>
<protein>
    <recommendedName>
        <fullName evidence="1">Exonuclease domain-containing protein</fullName>
    </recommendedName>
</protein>
<dbReference type="InterPro" id="IPR036397">
    <property type="entry name" value="RNaseH_sf"/>
</dbReference>
<dbReference type="SUPFAM" id="SSF53098">
    <property type="entry name" value="Ribonuclease H-like"/>
    <property type="match status" value="1"/>
</dbReference>
<dbReference type="AlphaFoldDB" id="A0A1F6DFP0"/>
<dbReference type="PANTHER" id="PTHR30231">
    <property type="entry name" value="DNA POLYMERASE III SUBUNIT EPSILON"/>
    <property type="match status" value="1"/>
</dbReference>
<dbReference type="Pfam" id="PF20600">
    <property type="entry name" value="ExoX-like_C"/>
    <property type="match status" value="1"/>
</dbReference>
<dbReference type="GO" id="GO:0045004">
    <property type="term" value="P:DNA replication proofreading"/>
    <property type="evidence" value="ECO:0007669"/>
    <property type="project" value="TreeGrafter"/>
</dbReference>
<name>A0A1F6DFP0_9BACT</name>
<dbReference type="EMBL" id="MFLF01000008">
    <property type="protein sequence ID" value="OGG60249.1"/>
    <property type="molecule type" value="Genomic_DNA"/>
</dbReference>
<dbReference type="InterPro" id="IPR046768">
    <property type="entry name" value="ExoX-like_C"/>
</dbReference>
<evidence type="ECO:0000313" key="2">
    <source>
        <dbReference type="EMBL" id="OGG60249.1"/>
    </source>
</evidence>
<reference evidence="2 3" key="1">
    <citation type="journal article" date="2016" name="Nat. Commun.">
        <title>Thousands of microbial genomes shed light on interconnected biogeochemical processes in an aquifer system.</title>
        <authorList>
            <person name="Anantharaman K."/>
            <person name="Brown C.T."/>
            <person name="Hug L.A."/>
            <person name="Sharon I."/>
            <person name="Castelle C.J."/>
            <person name="Probst A.J."/>
            <person name="Thomas B.C."/>
            <person name="Singh A."/>
            <person name="Wilkins M.J."/>
            <person name="Karaoz U."/>
            <person name="Brodie E.L."/>
            <person name="Williams K.H."/>
            <person name="Hubbard S.S."/>
            <person name="Banfield J.F."/>
        </authorList>
    </citation>
    <scope>NUCLEOTIDE SEQUENCE [LARGE SCALE GENOMIC DNA]</scope>
</reference>
<dbReference type="InterPro" id="IPR012337">
    <property type="entry name" value="RNaseH-like_sf"/>
</dbReference>
<dbReference type="Gene3D" id="3.30.420.10">
    <property type="entry name" value="Ribonuclease H-like superfamily/Ribonuclease H"/>
    <property type="match status" value="1"/>
</dbReference>
<comment type="caution">
    <text evidence="2">The sequence shown here is derived from an EMBL/GenBank/DDBJ whole genome shotgun (WGS) entry which is preliminary data.</text>
</comment>
<dbReference type="GO" id="GO:0008408">
    <property type="term" value="F:3'-5' exonuclease activity"/>
    <property type="evidence" value="ECO:0007669"/>
    <property type="project" value="TreeGrafter"/>
</dbReference>
<dbReference type="InterPro" id="IPR013520">
    <property type="entry name" value="Ribonucl_H"/>
</dbReference>
<evidence type="ECO:0000259" key="1">
    <source>
        <dbReference type="SMART" id="SM00479"/>
    </source>
</evidence>
<organism evidence="2 3">
    <name type="scientific">Candidatus Kaiserbacteria bacterium RIFCSPHIGHO2_02_FULL_50_50</name>
    <dbReference type="NCBI Taxonomy" id="1798492"/>
    <lineage>
        <taxon>Bacteria</taxon>
        <taxon>Candidatus Kaiseribacteriota</taxon>
    </lineage>
</organism>
<dbReference type="STRING" id="1798492.A3C89_00585"/>
<gene>
    <name evidence="2" type="ORF">A3C89_00585</name>
</gene>
<accession>A0A1F6DFP0</accession>
<evidence type="ECO:0000313" key="3">
    <source>
        <dbReference type="Proteomes" id="UP000178794"/>
    </source>
</evidence>
<dbReference type="GO" id="GO:0003676">
    <property type="term" value="F:nucleic acid binding"/>
    <property type="evidence" value="ECO:0007669"/>
    <property type="project" value="InterPro"/>
</dbReference>